<comment type="caution">
    <text evidence="17">The sequence shown here is derived from an EMBL/GenBank/DDBJ whole genome shotgun (WGS) entry which is preliminary data.</text>
</comment>
<dbReference type="SMART" id="SM00494">
    <property type="entry name" value="ChtBD2"/>
    <property type="match status" value="2"/>
</dbReference>
<keyword evidence="10 12" id="KW-0326">Glycosidase</keyword>
<dbReference type="SUPFAM" id="SSF57625">
    <property type="entry name" value="Invertebrate chitin-binding proteins"/>
    <property type="match status" value="2"/>
</dbReference>
<feature type="domain" description="Chitin-binding type-2" evidence="15">
    <location>
        <begin position="335"/>
        <end position="390"/>
    </location>
</feature>
<dbReference type="PANTHER" id="PTHR11177:SF359">
    <property type="entry name" value="CHITINASE 10-RELATED"/>
    <property type="match status" value="1"/>
</dbReference>
<comment type="similarity">
    <text evidence="2">Belongs to the glycosyl hydrolase 18 family. Chitinase class II subfamily.</text>
</comment>
<dbReference type="CDD" id="cd02872">
    <property type="entry name" value="GH18_chitolectin_chitotriosidase"/>
    <property type="match status" value="2"/>
</dbReference>
<dbReference type="InterPro" id="IPR002557">
    <property type="entry name" value="Chitin-bd_dom"/>
</dbReference>
<keyword evidence="5" id="KW-0732">Signal</keyword>
<dbReference type="Proteomes" id="UP000820818">
    <property type="component" value="Linkage Group LG4"/>
</dbReference>
<evidence type="ECO:0000256" key="4">
    <source>
        <dbReference type="ARBA" id="ARBA00022669"/>
    </source>
</evidence>
<dbReference type="SMART" id="SM00636">
    <property type="entry name" value="Glyco_18"/>
    <property type="match status" value="2"/>
</dbReference>
<dbReference type="InterPro" id="IPR029070">
    <property type="entry name" value="Chitinase_insertion_sf"/>
</dbReference>
<dbReference type="GO" id="GO:0000272">
    <property type="term" value="P:polysaccharide catabolic process"/>
    <property type="evidence" value="ECO:0007669"/>
    <property type="project" value="UniProtKB-KW"/>
</dbReference>
<evidence type="ECO:0000256" key="14">
    <source>
        <dbReference type="SAM" id="Phobius"/>
    </source>
</evidence>
<sequence>MLREDMRWGGTSMSTDRGIFLFVFLYIFIPLIRLFFEQEKRLNEIFSFFKNKKKNFFYTSPSRYRSGSVRRTFAINANRLNFVHIFYCALDKTRKCQPPNDHHTLVIVFGGEILKSSVSFNLFQPNTHINPPHIASAAARNVSDHRQSTTSSRRGNVTKERQGRESASSRGRHGNHCTGTSCPARIQIASERPTNTRKFLEKLVAMTARSLRLLALFATLSIGVPGAENLAVKRQVVQPEAPKSGSFYRGAVESPPPTVQTSRGFQRDAVEYRPNPDFRPINPLALRNLNSAIFLSQFYYPALHVDHFRKFYPDYYTPFAVLPVPISNSIIQKDGSECLNGQALRPSPDDCAGYQSCVHGVWQNQKCPDGLHWNAEYSICDWPSNVRCTIEATSSATQAPATEAPQLSTTTPRPPASPTTPAPAAVPAASTTAAQPSPTAAPPSSSSGEAKVICYYTNWSWYRQGEAKYSPDNIDLQLCTHILYGFATLDPNKSIMQVFDSWSDTDEYGPSLYAKVTALKKHGIKVLIALGGWNDSAGGKYSVMVNNPAARRRFIENAVIFIENYGFDGLDLDWEYPKCWQVDCNAGPASDKPAFAAFVKELREAFNPKGWLLTAAVSPSKAVIDAGYDIPSLSRDLDWIGVMTYDYHGHWDKRTGHVAPLGFHSEADVAYFNTEYTLNYWIRGGADPAKVIMGIPLYGQSFTLENPSNNGLNAPAKGTGQAGEFTRQAGFLAYYEICKMIGNGGWNVVQDEEGALGPYAYRGDQWVSFDDVNMVRKKSEIAKSMKIGGAMIWALDLDDFRNRCGCETYPLLKTINRVLRNYPSSSAKCDVKSVPDISRPTALSKSSCQENSYKPHETDCASYYHCVFGQWSGYTCPNGLFWNKDHCDWPYNTNCEGGSGTYIPPPPAPTAAPAKPDSTGTTASGAYVEWKPTTTTAKPTPSPFPEVALPDTGFKVICYFTNWAGYRTGEGKYKPEDIDPAMCTHIIYGFATLSPSELTMRVFDSWADTDEYGPNLYAKVTALKKKGIKVLIALGGWNDSLGSKYSQLVNNPSARKRFVDNAVAFIEKYGFDGLDLDWEYPKCWQVDCKAGPDSDKPAFTAWVRELSEAFKPRGWLLSSAVSPSKTVIDLGYEVAELSPYFDWIGVMTYDYFGNWDKNTGHVAPLYAHSQVENKFFNTNFTLNYWIELGADPSKIIMGMPMYGQSFTLEDPASNGLNAKAKGPGEAGEFTRQGGFLAFYEICHRMKQGGWTVVQDSEEAMGPYAYKGNQWTSFDDVAIIRRKSELVKSMKIGGAMIWALDLDDFSNRCGCERYPLLRTINRVLRNYPIADPNCNYA</sequence>
<dbReference type="Pfam" id="PF00704">
    <property type="entry name" value="Glyco_hydro_18"/>
    <property type="match status" value="2"/>
</dbReference>
<keyword evidence="14" id="KW-1133">Transmembrane helix</keyword>
<dbReference type="PROSITE" id="PS50940">
    <property type="entry name" value="CHIT_BIND_II"/>
    <property type="match status" value="2"/>
</dbReference>
<comment type="catalytic activity">
    <reaction evidence="1">
        <text>Random endo-hydrolysis of N-acetyl-beta-D-glucosaminide (1-&gt;4)-beta-linkages in chitin and chitodextrins.</text>
        <dbReference type="EC" id="3.2.1.14"/>
    </reaction>
</comment>
<dbReference type="InterPro" id="IPR036508">
    <property type="entry name" value="Chitin-bd_dom_sf"/>
</dbReference>
<evidence type="ECO:0000313" key="17">
    <source>
        <dbReference type="EMBL" id="KAI9560032.1"/>
    </source>
</evidence>
<evidence type="ECO:0000256" key="6">
    <source>
        <dbReference type="ARBA" id="ARBA00022801"/>
    </source>
</evidence>
<dbReference type="Gene3D" id="3.20.20.80">
    <property type="entry name" value="Glycosidases"/>
    <property type="match status" value="2"/>
</dbReference>
<dbReference type="SUPFAM" id="SSF51445">
    <property type="entry name" value="(Trans)glycosidases"/>
    <property type="match status" value="2"/>
</dbReference>
<evidence type="ECO:0000256" key="7">
    <source>
        <dbReference type="ARBA" id="ARBA00023024"/>
    </source>
</evidence>
<evidence type="ECO:0000256" key="12">
    <source>
        <dbReference type="RuleBase" id="RU000489"/>
    </source>
</evidence>
<keyword evidence="4" id="KW-0147">Chitin-binding</keyword>
<dbReference type="GO" id="GO:0006032">
    <property type="term" value="P:chitin catabolic process"/>
    <property type="evidence" value="ECO:0007669"/>
    <property type="project" value="UniProtKB-KW"/>
</dbReference>
<dbReference type="GO" id="GO:0008061">
    <property type="term" value="F:chitin binding"/>
    <property type="evidence" value="ECO:0007669"/>
    <property type="project" value="UniProtKB-KW"/>
</dbReference>
<reference evidence="17 18" key="1">
    <citation type="submission" date="2022-05" db="EMBL/GenBank/DDBJ databases">
        <title>A multi-omics perspective on studying reproductive biology in Daphnia sinensis.</title>
        <authorList>
            <person name="Jia J."/>
        </authorList>
    </citation>
    <scope>NUCLEOTIDE SEQUENCE [LARGE SCALE GENOMIC DNA]</scope>
    <source>
        <strain evidence="17 18">WSL</strain>
    </source>
</reference>
<feature type="compositionally biased region" description="Pro residues" evidence="13">
    <location>
        <begin position="412"/>
        <end position="421"/>
    </location>
</feature>
<dbReference type="Pfam" id="PF01607">
    <property type="entry name" value="CBM_14"/>
    <property type="match status" value="2"/>
</dbReference>
<evidence type="ECO:0000256" key="13">
    <source>
        <dbReference type="SAM" id="MobiDB-lite"/>
    </source>
</evidence>
<keyword evidence="9" id="KW-0119">Carbohydrate metabolism</keyword>
<gene>
    <name evidence="17" type="ORF">GHT06_014042</name>
</gene>
<evidence type="ECO:0000256" key="9">
    <source>
        <dbReference type="ARBA" id="ARBA00023277"/>
    </source>
</evidence>
<keyword evidence="14" id="KW-0472">Membrane</keyword>
<keyword evidence="8" id="KW-1015">Disulfide bond</keyword>
<dbReference type="InterPro" id="IPR011583">
    <property type="entry name" value="Chitinase_II/V-like_cat"/>
</dbReference>
<feature type="transmembrane region" description="Helical" evidence="14">
    <location>
        <begin position="20"/>
        <end position="36"/>
    </location>
</feature>
<keyword evidence="7" id="KW-0146">Chitin degradation</keyword>
<dbReference type="GO" id="GO:0008843">
    <property type="term" value="F:endochitinase activity"/>
    <property type="evidence" value="ECO:0007669"/>
    <property type="project" value="UniProtKB-EC"/>
</dbReference>
<feature type="region of interest" description="Disordered" evidence="13">
    <location>
        <begin position="904"/>
        <end position="923"/>
    </location>
</feature>
<evidence type="ECO:0000313" key="18">
    <source>
        <dbReference type="Proteomes" id="UP000820818"/>
    </source>
</evidence>
<evidence type="ECO:0000256" key="10">
    <source>
        <dbReference type="ARBA" id="ARBA00023295"/>
    </source>
</evidence>
<dbReference type="EMBL" id="WJBH02000004">
    <property type="protein sequence ID" value="KAI9560032.1"/>
    <property type="molecule type" value="Genomic_DNA"/>
</dbReference>
<dbReference type="PROSITE" id="PS01095">
    <property type="entry name" value="GH18_1"/>
    <property type="match status" value="2"/>
</dbReference>
<dbReference type="FunFam" id="3.20.20.80:FF:000007">
    <property type="entry name" value="Acidic mammalian chitinase"/>
    <property type="match status" value="2"/>
</dbReference>
<dbReference type="FunFam" id="3.10.50.10:FF:000004">
    <property type="entry name" value="Chitinase 5"/>
    <property type="match status" value="1"/>
</dbReference>
<evidence type="ECO:0000256" key="1">
    <source>
        <dbReference type="ARBA" id="ARBA00000822"/>
    </source>
</evidence>
<organism evidence="17 18">
    <name type="scientific">Daphnia sinensis</name>
    <dbReference type="NCBI Taxonomy" id="1820382"/>
    <lineage>
        <taxon>Eukaryota</taxon>
        <taxon>Metazoa</taxon>
        <taxon>Ecdysozoa</taxon>
        <taxon>Arthropoda</taxon>
        <taxon>Crustacea</taxon>
        <taxon>Branchiopoda</taxon>
        <taxon>Diplostraca</taxon>
        <taxon>Cladocera</taxon>
        <taxon>Anomopoda</taxon>
        <taxon>Daphniidae</taxon>
        <taxon>Daphnia</taxon>
        <taxon>Daphnia similis group</taxon>
    </lineage>
</organism>
<feature type="domain" description="GH18" evidence="16">
    <location>
        <begin position="450"/>
        <end position="822"/>
    </location>
</feature>
<dbReference type="InterPro" id="IPR050314">
    <property type="entry name" value="Glycosyl_Hydrlase_18"/>
</dbReference>
<dbReference type="InterPro" id="IPR001223">
    <property type="entry name" value="Glyco_hydro18_cat"/>
</dbReference>
<keyword evidence="11" id="KW-0624">Polysaccharide degradation</keyword>
<dbReference type="Gene3D" id="3.10.50.10">
    <property type="match status" value="2"/>
</dbReference>
<feature type="region of interest" description="Disordered" evidence="13">
    <location>
        <begin position="397"/>
        <end position="448"/>
    </location>
</feature>
<dbReference type="InterPro" id="IPR001579">
    <property type="entry name" value="Glyco_hydro_18_chit_AS"/>
</dbReference>
<feature type="region of interest" description="Disordered" evidence="13">
    <location>
        <begin position="244"/>
        <end position="263"/>
    </location>
</feature>
<evidence type="ECO:0000259" key="16">
    <source>
        <dbReference type="PROSITE" id="PS51910"/>
    </source>
</evidence>
<evidence type="ECO:0000259" key="15">
    <source>
        <dbReference type="PROSITE" id="PS50940"/>
    </source>
</evidence>
<evidence type="ECO:0000256" key="5">
    <source>
        <dbReference type="ARBA" id="ARBA00022729"/>
    </source>
</evidence>
<evidence type="ECO:0000256" key="8">
    <source>
        <dbReference type="ARBA" id="ARBA00023157"/>
    </source>
</evidence>
<keyword evidence="14" id="KW-0812">Transmembrane</keyword>
<name>A0AAD5KVU6_9CRUS</name>
<keyword evidence="18" id="KW-1185">Reference proteome</keyword>
<dbReference type="GO" id="GO:0005576">
    <property type="term" value="C:extracellular region"/>
    <property type="evidence" value="ECO:0007669"/>
    <property type="project" value="InterPro"/>
</dbReference>
<dbReference type="FunFam" id="3.10.50.10:FF:000001">
    <property type="entry name" value="Chitinase 3-like 1"/>
    <property type="match status" value="1"/>
</dbReference>
<evidence type="ECO:0000256" key="11">
    <source>
        <dbReference type="ARBA" id="ARBA00023326"/>
    </source>
</evidence>
<protein>
    <recommendedName>
        <fullName evidence="3">chitinase</fullName>
        <ecNumber evidence="3">3.2.1.14</ecNumber>
    </recommendedName>
</protein>
<keyword evidence="6 12" id="KW-0378">Hydrolase</keyword>
<feature type="region of interest" description="Disordered" evidence="13">
    <location>
        <begin position="139"/>
        <end position="181"/>
    </location>
</feature>
<dbReference type="Gene3D" id="2.170.140.10">
    <property type="entry name" value="Chitin binding domain"/>
    <property type="match status" value="2"/>
</dbReference>
<dbReference type="PROSITE" id="PS51910">
    <property type="entry name" value="GH18_2"/>
    <property type="match status" value="2"/>
</dbReference>
<dbReference type="InterPro" id="IPR017853">
    <property type="entry name" value="GH"/>
</dbReference>
<feature type="compositionally biased region" description="Low complexity" evidence="13">
    <location>
        <begin position="422"/>
        <end position="447"/>
    </location>
</feature>
<accession>A0AAD5KVU6</accession>
<dbReference type="SUPFAM" id="SSF54556">
    <property type="entry name" value="Chitinase insertion domain"/>
    <property type="match status" value="2"/>
</dbReference>
<dbReference type="EC" id="3.2.1.14" evidence="3"/>
<evidence type="ECO:0000256" key="2">
    <source>
        <dbReference type="ARBA" id="ARBA00009121"/>
    </source>
</evidence>
<feature type="domain" description="GH18" evidence="16">
    <location>
        <begin position="954"/>
        <end position="1326"/>
    </location>
</feature>
<dbReference type="PANTHER" id="PTHR11177">
    <property type="entry name" value="CHITINASE"/>
    <property type="match status" value="1"/>
</dbReference>
<evidence type="ECO:0000256" key="3">
    <source>
        <dbReference type="ARBA" id="ARBA00012729"/>
    </source>
</evidence>
<feature type="domain" description="Chitin-binding type-2" evidence="15">
    <location>
        <begin position="845"/>
        <end position="897"/>
    </location>
</feature>
<proteinExistence type="inferred from homology"/>